<dbReference type="EMBL" id="LBIC01000004">
    <property type="protein sequence ID" value="KKW92273.1"/>
    <property type="molecule type" value="Genomic_DNA"/>
</dbReference>
<proteinExistence type="predicted"/>
<protein>
    <submittedName>
        <fullName evidence="1">Uncharacterized protein</fullName>
    </submittedName>
</protein>
<accession>A0A0M3AQU4</accession>
<name>A0A0M3AQU4_9SPHN</name>
<keyword evidence="2" id="KW-1185">Reference proteome</keyword>
<dbReference type="Proteomes" id="UP000033874">
    <property type="component" value="Unassembled WGS sequence"/>
</dbReference>
<dbReference type="RefSeq" id="WP_046763477.1">
    <property type="nucleotide sequence ID" value="NZ_LBIC01000004.1"/>
</dbReference>
<organism evidence="1 2">
    <name type="scientific">Sphingobium chungbukense</name>
    <dbReference type="NCBI Taxonomy" id="56193"/>
    <lineage>
        <taxon>Bacteria</taxon>
        <taxon>Pseudomonadati</taxon>
        <taxon>Pseudomonadota</taxon>
        <taxon>Alphaproteobacteria</taxon>
        <taxon>Sphingomonadales</taxon>
        <taxon>Sphingomonadaceae</taxon>
        <taxon>Sphingobium</taxon>
    </lineage>
</organism>
<comment type="caution">
    <text evidence="1">The sequence shown here is derived from an EMBL/GenBank/DDBJ whole genome shotgun (WGS) entry which is preliminary data.</text>
</comment>
<dbReference type="PATRIC" id="fig|56193.3.peg.2096"/>
<dbReference type="AlphaFoldDB" id="A0A0M3AQU4"/>
<dbReference type="STRING" id="56193.YP76_10100"/>
<evidence type="ECO:0000313" key="2">
    <source>
        <dbReference type="Proteomes" id="UP000033874"/>
    </source>
</evidence>
<gene>
    <name evidence="1" type="ORF">YP76_10100</name>
</gene>
<sequence length="142" mass="15725">MTVETKRAYSADETQAYERYISAVANHNIVCARAGATTREKMDAAFAADAAYREFCRTAGLVIGQATRPSTGNDVVKRLEREMCTLTETVRTAYSMIHAANGMGVIENRPADIDQWDHDVCVCLFTDAQTVLRRALERADSL</sequence>
<reference evidence="1 2" key="1">
    <citation type="submission" date="2015-04" db="EMBL/GenBank/DDBJ databases">
        <title>Genome sequence of aromatic hydrocarbons-degrading Sphingobium chungbukense DJ77.</title>
        <authorList>
            <person name="Kim Y.-C."/>
            <person name="Chae J.-C."/>
        </authorList>
    </citation>
    <scope>NUCLEOTIDE SEQUENCE [LARGE SCALE GENOMIC DNA]</scope>
    <source>
        <strain evidence="1 2">DJ77</strain>
    </source>
</reference>
<evidence type="ECO:0000313" key="1">
    <source>
        <dbReference type="EMBL" id="KKW92273.1"/>
    </source>
</evidence>